<comment type="subcellular location">
    <subcellularLocation>
        <location evidence="2">Secreted</location>
    </subcellularLocation>
</comment>
<dbReference type="InterPro" id="IPR036156">
    <property type="entry name" value="Beta-gal/glucu_dom_sf"/>
</dbReference>
<evidence type="ECO:0000256" key="3">
    <source>
        <dbReference type="ARBA" id="ARBA00004740"/>
    </source>
</evidence>
<dbReference type="InterPro" id="IPR054593">
    <property type="entry name" value="Beta-mannosidase-like_N2"/>
</dbReference>
<keyword evidence="18" id="KW-1185">Reference proteome</keyword>
<comment type="pathway">
    <text evidence="3">Glycan metabolism; N-glycan degradation.</text>
</comment>
<dbReference type="SUPFAM" id="SSF49303">
    <property type="entry name" value="beta-Galactosidase/glucuronidase domain"/>
    <property type="match status" value="2"/>
</dbReference>
<feature type="domain" description="Glycoside hydrolase family 2 immunoglobulin-like beta-sandwich" evidence="13">
    <location>
        <begin position="238"/>
        <end position="292"/>
    </location>
</feature>
<dbReference type="Gene3D" id="3.20.20.80">
    <property type="entry name" value="Glycosidases"/>
    <property type="match status" value="1"/>
</dbReference>
<evidence type="ECO:0000256" key="9">
    <source>
        <dbReference type="ARBA" id="ARBA00023295"/>
    </source>
</evidence>
<evidence type="ECO:0000313" key="17">
    <source>
        <dbReference type="EMBL" id="MCY0094018.1"/>
    </source>
</evidence>
<evidence type="ECO:0000256" key="4">
    <source>
        <dbReference type="ARBA" id="ARBA00011738"/>
    </source>
</evidence>
<evidence type="ECO:0000313" key="18">
    <source>
        <dbReference type="Proteomes" id="UP001081283"/>
    </source>
</evidence>
<dbReference type="InterPro" id="IPR041625">
    <property type="entry name" value="Beta-mannosidase_Ig"/>
</dbReference>
<gene>
    <name evidence="17" type="ORF">OEG82_08295</name>
</gene>
<dbReference type="Gene3D" id="2.60.120.260">
    <property type="entry name" value="Galactose-binding domain-like"/>
    <property type="match status" value="1"/>
</dbReference>
<evidence type="ECO:0000256" key="7">
    <source>
        <dbReference type="ARBA" id="ARBA00022801"/>
    </source>
</evidence>
<comment type="caution">
    <text evidence="17">The sequence shown here is derived from an EMBL/GenBank/DDBJ whole genome shotgun (WGS) entry which is preliminary data.</text>
</comment>
<keyword evidence="8" id="KW-0325">Glycoprotein</keyword>
<evidence type="ECO:0000259" key="14">
    <source>
        <dbReference type="Pfam" id="PF17753"/>
    </source>
</evidence>
<evidence type="ECO:0000259" key="16">
    <source>
        <dbReference type="Pfam" id="PF22666"/>
    </source>
</evidence>
<evidence type="ECO:0000256" key="11">
    <source>
        <dbReference type="ARBA" id="ARBA00041069"/>
    </source>
</evidence>
<dbReference type="InterPro" id="IPR041447">
    <property type="entry name" value="Mannosidase_ig"/>
</dbReference>
<evidence type="ECO:0000256" key="10">
    <source>
        <dbReference type="ARBA" id="ARBA00038429"/>
    </source>
</evidence>
<evidence type="ECO:0000256" key="5">
    <source>
        <dbReference type="ARBA" id="ARBA00012754"/>
    </source>
</evidence>
<dbReference type="RefSeq" id="WP_267611955.1">
    <property type="nucleotide sequence ID" value="NZ_JAOVZQ010000001.1"/>
</dbReference>
<dbReference type="EMBL" id="JAOVZQ010000001">
    <property type="protein sequence ID" value="MCY0094018.1"/>
    <property type="molecule type" value="Genomic_DNA"/>
</dbReference>
<comment type="similarity">
    <text evidence="10">Belongs to the glycosyl hydrolase 2 family. Beta-mannosidase B subfamily.</text>
</comment>
<keyword evidence="9" id="KW-0326">Glycosidase</keyword>
<reference evidence="17" key="1">
    <citation type="submission" date="2022-10" db="EMBL/GenBank/DDBJ databases">
        <title>Hoeflea sp. J2-29, isolated from marine algae.</title>
        <authorList>
            <person name="Kristyanto S."/>
            <person name="Kim J.M."/>
            <person name="Jeon C.O."/>
        </authorList>
    </citation>
    <scope>NUCLEOTIDE SEQUENCE</scope>
    <source>
        <strain evidence="17">J2-29</strain>
    </source>
</reference>
<dbReference type="GO" id="GO:0016787">
    <property type="term" value="F:hydrolase activity"/>
    <property type="evidence" value="ECO:0007669"/>
    <property type="project" value="UniProtKB-KW"/>
</dbReference>
<evidence type="ECO:0000259" key="15">
    <source>
        <dbReference type="Pfam" id="PF17786"/>
    </source>
</evidence>
<dbReference type="SUPFAM" id="SSF49785">
    <property type="entry name" value="Galactose-binding domain-like"/>
    <property type="match status" value="1"/>
</dbReference>
<sequence>MTFPADATARGLELSSGWSVTNGTHSAPLPVPGDVHSALLDAGIITDPYWRDTEISLDWVHESEWTATKRFDLTDIEAGHWTLSFDGIDCVAEIRLNGILLGRVENRFLRHDFDVGQALTEGENCLEVQFLSNSAEAVRNAAASPYPVPYSTDNNRLPHYNFLRKTQCDAGWDWNIALSPLGLCGPVTLRRNQLARLDDVMVMQIHHDGKVTLEIDLHYTGFAAGSLETSAACDGQSASQTLQVWPGSGRTRLSLTLDTPQLWWPAGHGAQPLYDLELRLGEDTVTRRIGLRTVELVTDADDIGSRFAFRVNGCEIFMRGANWIPADALPARATPDAVRDRLTSAVEANMNMIRIWGGGQYEADWFYELCSELGLMVWQDFMFACSLYPAHDHAWLDSVRREASQQIRRLSAHPCLALWCGDNEVIGALTWFEESRSNRDRYLAVYARLSAALEEAVAAEKPDIAFWPSSPSVGPLNFGDGWHDDSSGDMHFWDVWHSSKDFEHYRTVQPRFCSEFGFQSFPSNRVIESFTEEEDRNVSSRVMDVHQRNAGGNSRIVETLTRYFRFPDSFEDMTWLSQVNQALAMKTAIEFWRSVTPRCMGTLYWQLNDTWPVASWASLEYGGGWKLTHYLARRFHAPVLVTAQPDPSTGDIVLWAINDTNSAVSLTLTAQRVSTLGFISDCGDWSCHCPTDRAVEIARLPASDLAADEFLHFSWQDGTGGHVGENDYLPRRPKDYRFQKPSIQVSEEGESVTLTSDVPALYVSYDHGGSDIWSDNGFTLLPGVAKRFYRSRDRGGIRGDHRIRYLKS</sequence>
<protein>
    <recommendedName>
        <fullName evidence="11">Beta-mannosidase B</fullName>
        <ecNumber evidence="5">3.2.1.25</ecNumber>
    </recommendedName>
    <alternativeName>
        <fullName evidence="12">Mannanase B</fullName>
    </alternativeName>
</protein>
<dbReference type="Proteomes" id="UP001081283">
    <property type="component" value="Unassembled WGS sequence"/>
</dbReference>
<dbReference type="InterPro" id="IPR008979">
    <property type="entry name" value="Galactose-bd-like_sf"/>
</dbReference>
<dbReference type="PANTHER" id="PTHR43730">
    <property type="entry name" value="BETA-MANNOSIDASE"/>
    <property type="match status" value="1"/>
</dbReference>
<evidence type="ECO:0000256" key="1">
    <source>
        <dbReference type="ARBA" id="ARBA00000829"/>
    </source>
</evidence>
<dbReference type="PANTHER" id="PTHR43730:SF1">
    <property type="entry name" value="BETA-MANNOSIDASE"/>
    <property type="match status" value="1"/>
</dbReference>
<keyword evidence="7 17" id="KW-0378">Hydrolase</keyword>
<feature type="domain" description="Mannosidase Ig/CBM-like" evidence="15">
    <location>
        <begin position="651"/>
        <end position="735"/>
    </location>
</feature>
<comment type="catalytic activity">
    <reaction evidence="1">
        <text>Hydrolysis of terminal, non-reducing beta-D-mannose residues in beta-D-mannosides.</text>
        <dbReference type="EC" id="3.2.1.25"/>
    </reaction>
</comment>
<evidence type="ECO:0000256" key="8">
    <source>
        <dbReference type="ARBA" id="ARBA00023180"/>
    </source>
</evidence>
<evidence type="ECO:0000259" key="13">
    <source>
        <dbReference type="Pfam" id="PF00703"/>
    </source>
</evidence>
<dbReference type="Pfam" id="PF17753">
    <property type="entry name" value="Ig_mannosidase"/>
    <property type="match status" value="1"/>
</dbReference>
<name>A0ABT3YDR2_9HYPH</name>
<dbReference type="Pfam" id="PF22666">
    <property type="entry name" value="Glyco_hydro_2_N2"/>
    <property type="match status" value="1"/>
</dbReference>
<dbReference type="Gene3D" id="2.60.40.10">
    <property type="entry name" value="Immunoglobulins"/>
    <property type="match status" value="1"/>
</dbReference>
<dbReference type="InterPro" id="IPR017853">
    <property type="entry name" value="GH"/>
</dbReference>
<proteinExistence type="inferred from homology"/>
<dbReference type="Pfam" id="PF17786">
    <property type="entry name" value="Mannosidase_ig"/>
    <property type="match status" value="1"/>
</dbReference>
<organism evidence="17 18">
    <name type="scientific">Hoeflea ulvae</name>
    <dbReference type="NCBI Taxonomy" id="2983764"/>
    <lineage>
        <taxon>Bacteria</taxon>
        <taxon>Pseudomonadati</taxon>
        <taxon>Pseudomonadota</taxon>
        <taxon>Alphaproteobacteria</taxon>
        <taxon>Hyphomicrobiales</taxon>
        <taxon>Rhizobiaceae</taxon>
        <taxon>Hoeflea</taxon>
    </lineage>
</organism>
<dbReference type="InterPro" id="IPR013783">
    <property type="entry name" value="Ig-like_fold"/>
</dbReference>
<keyword evidence="6" id="KW-0964">Secreted</keyword>
<accession>A0ABT3YDR2</accession>
<evidence type="ECO:0000256" key="2">
    <source>
        <dbReference type="ARBA" id="ARBA00004613"/>
    </source>
</evidence>
<dbReference type="SUPFAM" id="SSF51445">
    <property type="entry name" value="(Trans)glycosidases"/>
    <property type="match status" value="1"/>
</dbReference>
<dbReference type="EC" id="3.2.1.25" evidence="5"/>
<feature type="domain" description="Beta-mannosidase Ig-fold" evidence="14">
    <location>
        <begin position="738"/>
        <end position="787"/>
    </location>
</feature>
<evidence type="ECO:0000256" key="6">
    <source>
        <dbReference type="ARBA" id="ARBA00022525"/>
    </source>
</evidence>
<comment type="subunit">
    <text evidence="4">Homodimer.</text>
</comment>
<dbReference type="InterPro" id="IPR006102">
    <property type="entry name" value="Ig-like_GH2"/>
</dbReference>
<evidence type="ECO:0000256" key="12">
    <source>
        <dbReference type="ARBA" id="ARBA00041614"/>
    </source>
</evidence>
<feature type="domain" description="Beta-mannosidase-like galactose-binding" evidence="16">
    <location>
        <begin position="18"/>
        <end position="183"/>
    </location>
</feature>
<dbReference type="Pfam" id="PF00703">
    <property type="entry name" value="Glyco_hydro_2"/>
    <property type="match status" value="1"/>
</dbReference>
<dbReference type="InterPro" id="IPR050887">
    <property type="entry name" value="Beta-mannosidase_GH2"/>
</dbReference>